<dbReference type="EMBL" id="JBHTKY010000004">
    <property type="protein sequence ID" value="MFD1164899.1"/>
    <property type="molecule type" value="Genomic_DNA"/>
</dbReference>
<comment type="caution">
    <text evidence="1">The sequence shown here is derived from an EMBL/GenBank/DDBJ whole genome shotgun (WGS) entry which is preliminary data.</text>
</comment>
<evidence type="ECO:0000313" key="1">
    <source>
        <dbReference type="EMBL" id="MFD1164899.1"/>
    </source>
</evidence>
<evidence type="ECO:0000313" key="2">
    <source>
        <dbReference type="Proteomes" id="UP001597205"/>
    </source>
</evidence>
<reference evidence="2" key="1">
    <citation type="journal article" date="2019" name="Int. J. Syst. Evol. Microbiol.">
        <title>The Global Catalogue of Microorganisms (GCM) 10K type strain sequencing project: providing services to taxonomists for standard genome sequencing and annotation.</title>
        <authorList>
            <consortium name="The Broad Institute Genomics Platform"/>
            <consortium name="The Broad Institute Genome Sequencing Center for Infectious Disease"/>
            <person name="Wu L."/>
            <person name="Ma J."/>
        </authorList>
    </citation>
    <scope>NUCLEOTIDE SEQUENCE [LARGE SCALE GENOMIC DNA]</scope>
    <source>
        <strain evidence="2">CCUG 52468</strain>
    </source>
</reference>
<dbReference type="InterPro" id="IPR024250">
    <property type="entry name" value="DUF2711"/>
</dbReference>
<protein>
    <submittedName>
        <fullName evidence="1">DUF2711 family protein</fullName>
    </submittedName>
</protein>
<keyword evidence="2" id="KW-1185">Reference proteome</keyword>
<dbReference type="Pfam" id="PF10924">
    <property type="entry name" value="DUF2711"/>
    <property type="match status" value="1"/>
</dbReference>
<gene>
    <name evidence="1" type="ORF">ACFQ2C_04680</name>
</gene>
<dbReference type="RefSeq" id="WP_380894963.1">
    <property type="nucleotide sequence ID" value="NZ_JBHTKY010000004.1"/>
</dbReference>
<dbReference type="Proteomes" id="UP001597205">
    <property type="component" value="Unassembled WGS sequence"/>
</dbReference>
<accession>A0ABW3RI73</accession>
<proteinExistence type="predicted"/>
<organism evidence="1 2">
    <name type="scientific">Sphingobacterium daejeonense</name>
    <dbReference type="NCBI Taxonomy" id="371142"/>
    <lineage>
        <taxon>Bacteria</taxon>
        <taxon>Pseudomonadati</taxon>
        <taxon>Bacteroidota</taxon>
        <taxon>Sphingobacteriia</taxon>
        <taxon>Sphingobacteriales</taxon>
        <taxon>Sphingobacteriaceae</taxon>
        <taxon>Sphingobacterium</taxon>
    </lineage>
</organism>
<sequence>MKNTNPVRWKNIVEISSLKNINEIDIALRTSILGLNLDKQNYELESLLESTLEKSQIISPIEGRIPHGNINFILKAIKSLNYEWICIGSEFGDYMELVWIDDLITDVKELTLQTNLYTYDRKILITCHWDSFQTYICSSREIVEKIVQHANLEGFYANTNTEVYWSLRNEQFG</sequence>
<name>A0ABW3RI73_9SPHI</name>